<organism evidence="1 2">
    <name type="scientific">Serendipita vermifera MAFF 305830</name>
    <dbReference type="NCBI Taxonomy" id="933852"/>
    <lineage>
        <taxon>Eukaryota</taxon>
        <taxon>Fungi</taxon>
        <taxon>Dikarya</taxon>
        <taxon>Basidiomycota</taxon>
        <taxon>Agaricomycotina</taxon>
        <taxon>Agaricomycetes</taxon>
        <taxon>Sebacinales</taxon>
        <taxon>Serendipitaceae</taxon>
        <taxon>Serendipita</taxon>
    </lineage>
</organism>
<reference evidence="2" key="2">
    <citation type="submission" date="2015-01" db="EMBL/GenBank/DDBJ databases">
        <title>Evolutionary Origins and Diversification of the Mycorrhizal Mutualists.</title>
        <authorList>
            <consortium name="DOE Joint Genome Institute"/>
            <consortium name="Mycorrhizal Genomics Consortium"/>
            <person name="Kohler A."/>
            <person name="Kuo A."/>
            <person name="Nagy L.G."/>
            <person name="Floudas D."/>
            <person name="Copeland A."/>
            <person name="Barry K.W."/>
            <person name="Cichocki N."/>
            <person name="Veneault-Fourrey C."/>
            <person name="LaButti K."/>
            <person name="Lindquist E.A."/>
            <person name="Lipzen A."/>
            <person name="Lundell T."/>
            <person name="Morin E."/>
            <person name="Murat C."/>
            <person name="Riley R."/>
            <person name="Ohm R."/>
            <person name="Sun H."/>
            <person name="Tunlid A."/>
            <person name="Henrissat B."/>
            <person name="Grigoriev I.V."/>
            <person name="Hibbett D.S."/>
            <person name="Martin F."/>
        </authorList>
    </citation>
    <scope>NUCLEOTIDE SEQUENCE [LARGE SCALE GENOMIC DNA]</scope>
    <source>
        <strain evidence="2">MAFF 305830</strain>
    </source>
</reference>
<protein>
    <submittedName>
        <fullName evidence="1">Uncharacterized protein</fullName>
    </submittedName>
</protein>
<dbReference type="AlphaFoldDB" id="A0A0C2WMB9"/>
<evidence type="ECO:0000313" key="1">
    <source>
        <dbReference type="EMBL" id="KIM27428.1"/>
    </source>
</evidence>
<accession>A0A0C2WMB9</accession>
<gene>
    <name evidence="1" type="ORF">M408DRAFT_24635</name>
</gene>
<proteinExistence type="predicted"/>
<name>A0A0C2WMB9_SERVB</name>
<sequence>MIDPTFGCSALTHLVLNLFTGEPGHRWHYTAAHASSAAPPHLNPPIRPHCAGGPDTIETLGLIRVGPRLAILDIHPCETDASVTRYLERYLVSTTLTHLDYSHCCQTLLDVRLLPKVLELGLVGIINVDLIVDILRDDTLPEIHTPAFVWKQFAIVRRVPRTFVQHKFAIRLGAVVGFRLL</sequence>
<dbReference type="EMBL" id="KN824299">
    <property type="protein sequence ID" value="KIM27428.1"/>
    <property type="molecule type" value="Genomic_DNA"/>
</dbReference>
<dbReference type="Proteomes" id="UP000054097">
    <property type="component" value="Unassembled WGS sequence"/>
</dbReference>
<dbReference type="HOGENOM" id="CLU_1489873_0_0_1"/>
<evidence type="ECO:0000313" key="2">
    <source>
        <dbReference type="Proteomes" id="UP000054097"/>
    </source>
</evidence>
<reference evidence="1 2" key="1">
    <citation type="submission" date="2014-04" db="EMBL/GenBank/DDBJ databases">
        <authorList>
            <consortium name="DOE Joint Genome Institute"/>
            <person name="Kuo A."/>
            <person name="Zuccaro A."/>
            <person name="Kohler A."/>
            <person name="Nagy L.G."/>
            <person name="Floudas D."/>
            <person name="Copeland A."/>
            <person name="Barry K.W."/>
            <person name="Cichocki N."/>
            <person name="Veneault-Fourrey C."/>
            <person name="LaButti K."/>
            <person name="Lindquist E.A."/>
            <person name="Lipzen A."/>
            <person name="Lundell T."/>
            <person name="Morin E."/>
            <person name="Murat C."/>
            <person name="Sun H."/>
            <person name="Tunlid A."/>
            <person name="Henrissat B."/>
            <person name="Grigoriev I.V."/>
            <person name="Hibbett D.S."/>
            <person name="Martin F."/>
            <person name="Nordberg H.P."/>
            <person name="Cantor M.N."/>
            <person name="Hua S.X."/>
        </authorList>
    </citation>
    <scope>NUCLEOTIDE SEQUENCE [LARGE SCALE GENOMIC DNA]</scope>
    <source>
        <strain evidence="1 2">MAFF 305830</strain>
    </source>
</reference>
<keyword evidence="2" id="KW-1185">Reference proteome</keyword>